<organism evidence="1 2">
    <name type="scientific">Hibiscus sabdariffa</name>
    <name type="common">roselle</name>
    <dbReference type="NCBI Taxonomy" id="183260"/>
    <lineage>
        <taxon>Eukaryota</taxon>
        <taxon>Viridiplantae</taxon>
        <taxon>Streptophyta</taxon>
        <taxon>Embryophyta</taxon>
        <taxon>Tracheophyta</taxon>
        <taxon>Spermatophyta</taxon>
        <taxon>Magnoliopsida</taxon>
        <taxon>eudicotyledons</taxon>
        <taxon>Gunneridae</taxon>
        <taxon>Pentapetalae</taxon>
        <taxon>rosids</taxon>
        <taxon>malvids</taxon>
        <taxon>Malvales</taxon>
        <taxon>Malvaceae</taxon>
        <taxon>Malvoideae</taxon>
        <taxon>Hibiscus</taxon>
    </lineage>
</organism>
<sequence>MGFSHLLGRKKDCIKEIVIRLSRKTRAATFHHLRTLLKAYPNKSKLGQKALVMNDNGIGTPTRKLKLIAEHAKSRPHAILIHIH</sequence>
<evidence type="ECO:0000313" key="1">
    <source>
        <dbReference type="EMBL" id="KAK8516356.1"/>
    </source>
</evidence>
<proteinExistence type="predicted"/>
<dbReference type="Proteomes" id="UP001472677">
    <property type="component" value="Unassembled WGS sequence"/>
</dbReference>
<evidence type="ECO:0000313" key="2">
    <source>
        <dbReference type="Proteomes" id="UP001472677"/>
    </source>
</evidence>
<keyword evidence="2" id="KW-1185">Reference proteome</keyword>
<gene>
    <name evidence="1" type="ORF">V6N12_068963</name>
</gene>
<accession>A0ABR2CCB0</accession>
<dbReference type="EMBL" id="JBBPBM010000059">
    <property type="protein sequence ID" value="KAK8516356.1"/>
    <property type="molecule type" value="Genomic_DNA"/>
</dbReference>
<comment type="caution">
    <text evidence="1">The sequence shown here is derived from an EMBL/GenBank/DDBJ whole genome shotgun (WGS) entry which is preliminary data.</text>
</comment>
<name>A0ABR2CCB0_9ROSI</name>
<evidence type="ECO:0008006" key="3">
    <source>
        <dbReference type="Google" id="ProtNLM"/>
    </source>
</evidence>
<reference evidence="1 2" key="1">
    <citation type="journal article" date="2024" name="G3 (Bethesda)">
        <title>Genome assembly of Hibiscus sabdariffa L. provides insights into metabolisms of medicinal natural products.</title>
        <authorList>
            <person name="Kim T."/>
        </authorList>
    </citation>
    <scope>NUCLEOTIDE SEQUENCE [LARGE SCALE GENOMIC DNA]</scope>
    <source>
        <strain evidence="1">TK-2024</strain>
        <tissue evidence="1">Old leaves</tissue>
    </source>
</reference>
<protein>
    <recommendedName>
        <fullName evidence="3">Transposase</fullName>
    </recommendedName>
</protein>